<sequence length="425" mass="47010">MEFASWSREEQKSRLKEWNAKAKQLKATCQPSVVASTPEGDRSDSASTFVGTPAYVNNEAPASKPKERAQPLTSVAAIQASYKSRWRSDEAKRFALVKRTPHYQSWDDRRRLEASQMRVPPAADVNILPQAGDNDEFNGSVGTDNCIEVHEDAKFGQDDVWLQNLSYVAIARDSALKQQVLGHIRAALLQGQVVHLKLDAQATGDSVADSRLLAQQLTIASLLFCDRTQEIVPRTQVAATLSKASPKDKQRTKGKASAKGRRYKRKVQSFAAPVIHVDENEEVEGQDANSFFDHTSFLVEPPTKPKQNNTHPTDTVPLHRRGSDDFSAFGEDVVKMEATARTGEPSAAMKDFGGSIDVDLVTRHMALLTATTPSPPLHVEDIPMLDSIMDDEQHAAVETEKYERTWPAGKMFGDDDKEVDPDQTT</sequence>
<organism evidence="2">
    <name type="scientific">Aphanomyces astaci</name>
    <name type="common">Crayfish plague agent</name>
    <dbReference type="NCBI Taxonomy" id="112090"/>
    <lineage>
        <taxon>Eukaryota</taxon>
        <taxon>Sar</taxon>
        <taxon>Stramenopiles</taxon>
        <taxon>Oomycota</taxon>
        <taxon>Saprolegniomycetes</taxon>
        <taxon>Saprolegniales</taxon>
        <taxon>Verrucalvaceae</taxon>
        <taxon>Aphanomyces</taxon>
    </lineage>
</organism>
<dbReference type="GeneID" id="20807309"/>
<dbReference type="OrthoDB" id="79322at2759"/>
<dbReference type="RefSeq" id="XP_009828450.1">
    <property type="nucleotide sequence ID" value="XM_009830148.1"/>
</dbReference>
<protein>
    <submittedName>
        <fullName evidence="2">Uncharacterized protein</fullName>
    </submittedName>
</protein>
<evidence type="ECO:0000256" key="1">
    <source>
        <dbReference type="SAM" id="MobiDB-lite"/>
    </source>
</evidence>
<proteinExistence type="predicted"/>
<dbReference type="AlphaFoldDB" id="W4GS47"/>
<feature type="compositionally biased region" description="Basic residues" evidence="1">
    <location>
        <begin position="252"/>
        <end position="262"/>
    </location>
</feature>
<feature type="compositionally biased region" description="Acidic residues" evidence="1">
    <location>
        <begin position="415"/>
        <end position="425"/>
    </location>
</feature>
<name>W4GS47_APHAT</name>
<reference evidence="2" key="1">
    <citation type="submission" date="2013-12" db="EMBL/GenBank/DDBJ databases">
        <title>The Genome Sequence of Aphanomyces astaci APO3.</title>
        <authorList>
            <consortium name="The Broad Institute Genomics Platform"/>
            <person name="Russ C."/>
            <person name="Tyler B."/>
            <person name="van West P."/>
            <person name="Dieguez-Uribeondo J."/>
            <person name="Young S.K."/>
            <person name="Zeng Q."/>
            <person name="Gargeya S."/>
            <person name="Fitzgerald M."/>
            <person name="Abouelleil A."/>
            <person name="Alvarado L."/>
            <person name="Chapman S.B."/>
            <person name="Gainer-Dewar J."/>
            <person name="Goldberg J."/>
            <person name="Griggs A."/>
            <person name="Gujja S."/>
            <person name="Hansen M."/>
            <person name="Howarth C."/>
            <person name="Imamovic A."/>
            <person name="Ireland A."/>
            <person name="Larimer J."/>
            <person name="McCowan C."/>
            <person name="Murphy C."/>
            <person name="Pearson M."/>
            <person name="Poon T.W."/>
            <person name="Priest M."/>
            <person name="Roberts A."/>
            <person name="Saif S."/>
            <person name="Shea T."/>
            <person name="Sykes S."/>
            <person name="Wortman J."/>
            <person name="Nusbaum C."/>
            <person name="Birren B."/>
        </authorList>
    </citation>
    <scope>NUCLEOTIDE SEQUENCE [LARGE SCALE GENOMIC DNA]</scope>
    <source>
        <strain evidence="2">APO3</strain>
    </source>
</reference>
<feature type="region of interest" description="Disordered" evidence="1">
    <location>
        <begin position="300"/>
        <end position="322"/>
    </location>
</feature>
<dbReference type="EMBL" id="KI913123">
    <property type="protein sequence ID" value="ETV81713.1"/>
    <property type="molecule type" value="Genomic_DNA"/>
</dbReference>
<feature type="region of interest" description="Disordered" evidence="1">
    <location>
        <begin position="26"/>
        <end position="71"/>
    </location>
</feature>
<dbReference type="VEuPathDB" id="FungiDB:H257_05313"/>
<feature type="region of interest" description="Disordered" evidence="1">
    <location>
        <begin position="396"/>
        <end position="425"/>
    </location>
</feature>
<accession>W4GS47</accession>
<feature type="region of interest" description="Disordered" evidence="1">
    <location>
        <begin position="240"/>
        <end position="262"/>
    </location>
</feature>
<evidence type="ECO:0000313" key="2">
    <source>
        <dbReference type="EMBL" id="ETV81713.1"/>
    </source>
</evidence>
<gene>
    <name evidence="2" type="ORF">H257_05313</name>
</gene>